<evidence type="ECO:0000313" key="10">
    <source>
        <dbReference type="EMBL" id="PXY94933.1"/>
    </source>
</evidence>
<evidence type="ECO:0000313" key="11">
    <source>
        <dbReference type="Proteomes" id="UP000030901"/>
    </source>
</evidence>
<evidence type="ECO:0000256" key="2">
    <source>
        <dbReference type="ARBA" id="ARBA00002681"/>
    </source>
</evidence>
<keyword evidence="11" id="KW-1185">Reference proteome</keyword>
<gene>
    <name evidence="7 10" type="primary">pgl</name>
    <name evidence="10" type="ORF">DKK76_08020</name>
    <name evidence="9" type="ORF">FPB0191_01677</name>
</gene>
<accession>A0A0A7S229</accession>
<dbReference type="InterPro" id="IPR037171">
    <property type="entry name" value="NagB/RpiA_transferase-like"/>
</dbReference>
<sequence>MFTLNQYSSSALLIDDMVKHIVTALEQAIEQRGRASIAVSGGSSPIPMFKKLSEQSLPWNKVYITLVDDRWVDTTHADSNENLVMKHLLINKAKLANFIGFKNNAPTPFAGEQYTQDKLREIPVPFDVVILGMGEDGHTASLFPHAENLHHGLDMHSGKLVVGMVPLTAPHERMTLTLPAILNSHHIYLLLNGKSKKQVLEKALQGHDVDEMPIRAVLEQKKVDVIGFWAE</sequence>
<name>A0A0A7S229_FRIPE</name>
<evidence type="ECO:0000256" key="6">
    <source>
        <dbReference type="ARBA" id="ARBA00020337"/>
    </source>
</evidence>
<dbReference type="EC" id="3.1.1.31" evidence="5 7"/>
<comment type="pathway">
    <text evidence="3 7">Carbohydrate degradation; pentose phosphate pathway; D-ribulose 5-phosphate from D-glucose 6-phosphate (oxidative stage): step 2/3.</text>
</comment>
<reference evidence="10 12" key="2">
    <citation type="submission" date="2018-05" db="EMBL/GenBank/DDBJ databases">
        <title>Reference genomes for bee gut microbiota database.</title>
        <authorList>
            <person name="Ellegaard K.M."/>
        </authorList>
    </citation>
    <scope>NUCLEOTIDE SEQUENCE [LARGE SCALE GENOMIC DNA]</scope>
    <source>
        <strain evidence="10 12">ESL0167</strain>
    </source>
</reference>
<dbReference type="GO" id="GO:0006098">
    <property type="term" value="P:pentose-phosphate shunt"/>
    <property type="evidence" value="ECO:0007669"/>
    <property type="project" value="UniProtKB-UniPathway"/>
</dbReference>
<dbReference type="GO" id="GO:0017057">
    <property type="term" value="F:6-phosphogluconolactonase activity"/>
    <property type="evidence" value="ECO:0007669"/>
    <property type="project" value="UniProtKB-UniRule"/>
</dbReference>
<dbReference type="RefSeq" id="WP_039105276.1">
    <property type="nucleotide sequence ID" value="NZ_CALYQC010000030.1"/>
</dbReference>
<dbReference type="CDD" id="cd01400">
    <property type="entry name" value="6PGL"/>
    <property type="match status" value="1"/>
</dbReference>
<dbReference type="InterPro" id="IPR039104">
    <property type="entry name" value="6PGL"/>
</dbReference>
<dbReference type="EMBL" id="QGLM01000017">
    <property type="protein sequence ID" value="PXY94933.1"/>
    <property type="molecule type" value="Genomic_DNA"/>
</dbReference>
<reference evidence="9 11" key="1">
    <citation type="journal article" date="2014" name="Appl. Environ. Microbiol.">
        <title>Gut symbionts from distinct hosts exhibit genotoxic activity via divergent colibactin biosynthetic pathways.</title>
        <authorList>
            <person name="Engel P."/>
            <person name="Vizcaino M.I."/>
            <person name="Crawford J.M."/>
        </authorList>
    </citation>
    <scope>NUCLEOTIDE SEQUENCE [LARGE SCALE GENOMIC DNA]</scope>
    <source>
        <strain evidence="9 11">PEB0191</strain>
    </source>
</reference>
<evidence type="ECO:0000256" key="7">
    <source>
        <dbReference type="RuleBase" id="RU365095"/>
    </source>
</evidence>
<dbReference type="KEGG" id="fpp:FPB0191_01677"/>
<dbReference type="Pfam" id="PF01182">
    <property type="entry name" value="Glucosamine_iso"/>
    <property type="match status" value="1"/>
</dbReference>
<feature type="domain" description="Glucosamine/galactosamine-6-phosphate isomerase" evidence="8">
    <location>
        <begin position="10"/>
        <end position="221"/>
    </location>
</feature>
<proteinExistence type="inferred from homology"/>
<dbReference type="GO" id="GO:0005975">
    <property type="term" value="P:carbohydrate metabolic process"/>
    <property type="evidence" value="ECO:0007669"/>
    <property type="project" value="UniProtKB-UniRule"/>
</dbReference>
<dbReference type="Proteomes" id="UP000247838">
    <property type="component" value="Unassembled WGS sequence"/>
</dbReference>
<evidence type="ECO:0000256" key="1">
    <source>
        <dbReference type="ARBA" id="ARBA00000832"/>
    </source>
</evidence>
<dbReference type="AlphaFoldDB" id="A0A0A7S229"/>
<comment type="similarity">
    <text evidence="4 7">Belongs to the glucosamine/galactosamine-6-phosphate isomerase family. 6-phosphogluconolactonase subfamily.</text>
</comment>
<dbReference type="HOGENOM" id="CLU_053947_2_1_6"/>
<evidence type="ECO:0000313" key="12">
    <source>
        <dbReference type="Proteomes" id="UP000247838"/>
    </source>
</evidence>
<dbReference type="PANTHER" id="PTHR11054">
    <property type="entry name" value="6-PHOSPHOGLUCONOLACTONASE"/>
    <property type="match status" value="1"/>
</dbReference>
<dbReference type="NCBIfam" id="TIGR01198">
    <property type="entry name" value="pgl"/>
    <property type="match status" value="1"/>
</dbReference>
<comment type="function">
    <text evidence="2 7">Hydrolysis of 6-phosphogluconolactone to 6-phosphogluconate.</text>
</comment>
<evidence type="ECO:0000259" key="8">
    <source>
        <dbReference type="Pfam" id="PF01182"/>
    </source>
</evidence>
<dbReference type="InterPro" id="IPR006148">
    <property type="entry name" value="Glc/Gal-6P_isomerase"/>
</dbReference>
<organism evidence="9 11">
    <name type="scientific">Frischella perrara</name>
    <dbReference type="NCBI Taxonomy" id="1267021"/>
    <lineage>
        <taxon>Bacteria</taxon>
        <taxon>Pseudomonadati</taxon>
        <taxon>Pseudomonadota</taxon>
        <taxon>Gammaproteobacteria</taxon>
        <taxon>Orbales</taxon>
        <taxon>Orbaceae</taxon>
        <taxon>Frischella</taxon>
    </lineage>
</organism>
<evidence type="ECO:0000313" key="9">
    <source>
        <dbReference type="EMBL" id="AJA45493.1"/>
    </source>
</evidence>
<comment type="catalytic activity">
    <reaction evidence="1 7">
        <text>6-phospho-D-glucono-1,5-lactone + H2O = 6-phospho-D-gluconate + H(+)</text>
        <dbReference type="Rhea" id="RHEA:12556"/>
        <dbReference type="ChEBI" id="CHEBI:15377"/>
        <dbReference type="ChEBI" id="CHEBI:15378"/>
        <dbReference type="ChEBI" id="CHEBI:57955"/>
        <dbReference type="ChEBI" id="CHEBI:58759"/>
        <dbReference type="EC" id="3.1.1.31"/>
    </reaction>
</comment>
<dbReference type="Gene3D" id="3.40.50.1360">
    <property type="match status" value="1"/>
</dbReference>
<keyword evidence="7 9" id="KW-0378">Hydrolase</keyword>
<dbReference type="OrthoDB" id="9810967at2"/>
<protein>
    <recommendedName>
        <fullName evidence="6 7">6-phosphogluconolactonase</fullName>
        <shortName evidence="7">6PGL</shortName>
        <ecNumber evidence="5 7">3.1.1.31</ecNumber>
    </recommendedName>
</protein>
<dbReference type="SUPFAM" id="SSF100950">
    <property type="entry name" value="NagB/RpiA/CoA transferase-like"/>
    <property type="match status" value="1"/>
</dbReference>
<dbReference type="PANTHER" id="PTHR11054:SF0">
    <property type="entry name" value="6-PHOSPHOGLUCONOLACTONASE"/>
    <property type="match status" value="1"/>
</dbReference>
<dbReference type="UniPathway" id="UPA00115">
    <property type="reaction ID" value="UER00409"/>
</dbReference>
<evidence type="ECO:0000256" key="4">
    <source>
        <dbReference type="ARBA" id="ARBA00010662"/>
    </source>
</evidence>
<dbReference type="InterPro" id="IPR005900">
    <property type="entry name" value="6-phosphogluconolactonase_DevB"/>
</dbReference>
<evidence type="ECO:0000256" key="3">
    <source>
        <dbReference type="ARBA" id="ARBA00004961"/>
    </source>
</evidence>
<dbReference type="STRING" id="1267021.FPB0191_01677"/>
<evidence type="ECO:0000256" key="5">
    <source>
        <dbReference type="ARBA" id="ARBA00013198"/>
    </source>
</evidence>
<dbReference type="Proteomes" id="UP000030901">
    <property type="component" value="Chromosome"/>
</dbReference>
<dbReference type="EMBL" id="CP009056">
    <property type="protein sequence ID" value="AJA45493.1"/>
    <property type="molecule type" value="Genomic_DNA"/>
</dbReference>